<dbReference type="OrthoDB" id="8589148at2"/>
<protein>
    <submittedName>
        <fullName evidence="6">RNA polymerase sigma-70 factor, ECF subfamily</fullName>
    </submittedName>
</protein>
<keyword evidence="3" id="KW-0731">Sigma factor</keyword>
<dbReference type="Proteomes" id="UP000184226">
    <property type="component" value="Unassembled WGS sequence"/>
</dbReference>
<dbReference type="GO" id="GO:0003677">
    <property type="term" value="F:DNA binding"/>
    <property type="evidence" value="ECO:0007669"/>
    <property type="project" value="InterPro"/>
</dbReference>
<dbReference type="InterPro" id="IPR013249">
    <property type="entry name" value="RNA_pol_sigma70_r4_t2"/>
</dbReference>
<proteinExistence type="inferred from homology"/>
<evidence type="ECO:0000256" key="3">
    <source>
        <dbReference type="ARBA" id="ARBA00023082"/>
    </source>
</evidence>
<name>A0A1M5ZZF3_9BURK</name>
<reference evidence="6 7" key="1">
    <citation type="submission" date="2016-11" db="EMBL/GenBank/DDBJ databases">
        <authorList>
            <person name="Jaros S."/>
            <person name="Januszkiewicz K."/>
            <person name="Wedrychowicz H."/>
        </authorList>
    </citation>
    <scope>NUCLEOTIDE SEQUENCE [LARGE SCALE GENOMIC DNA]</scope>
    <source>
        <strain evidence="6 7">CGMCC 1.10190</strain>
    </source>
</reference>
<dbReference type="GO" id="GO:0016987">
    <property type="term" value="F:sigma factor activity"/>
    <property type="evidence" value="ECO:0007669"/>
    <property type="project" value="UniProtKB-KW"/>
</dbReference>
<dbReference type="InterPro" id="IPR013325">
    <property type="entry name" value="RNA_pol_sigma_r2"/>
</dbReference>
<dbReference type="PANTHER" id="PTHR43133:SF63">
    <property type="entry name" value="RNA POLYMERASE SIGMA FACTOR FECI-RELATED"/>
    <property type="match status" value="1"/>
</dbReference>
<dbReference type="InterPro" id="IPR039425">
    <property type="entry name" value="RNA_pol_sigma-70-like"/>
</dbReference>
<evidence type="ECO:0000313" key="7">
    <source>
        <dbReference type="Proteomes" id="UP000184226"/>
    </source>
</evidence>
<dbReference type="InterPro" id="IPR013324">
    <property type="entry name" value="RNA_pol_sigma_r3/r4-like"/>
</dbReference>
<dbReference type="InterPro" id="IPR036388">
    <property type="entry name" value="WH-like_DNA-bd_sf"/>
</dbReference>
<dbReference type="PANTHER" id="PTHR43133">
    <property type="entry name" value="RNA POLYMERASE ECF-TYPE SIGMA FACTO"/>
    <property type="match status" value="1"/>
</dbReference>
<dbReference type="Pfam" id="PF08281">
    <property type="entry name" value="Sigma70_r4_2"/>
    <property type="match status" value="1"/>
</dbReference>
<comment type="similarity">
    <text evidence="1">Belongs to the sigma-70 factor family. ECF subfamily.</text>
</comment>
<keyword evidence="4" id="KW-0804">Transcription</keyword>
<sequence>MLAENINRISARSAAACPPPAALAARPGRRLAPWAARPAGPGGGEAAAVLQAYLAKHYDDLVRNLCLRLGCEDLAREALHETWLRLERRARVPHVLPNPGGYLFKMALYCAVDKLRSEKSHGNIGVADEGAMLAAVDPIARVEDLVVCRAILDKLCDIIERLPRRRRAIFLAVRVEQLEKSEVAAMFGVTARWIDTELRKAEQFCGAALCLD</sequence>
<dbReference type="Gene3D" id="1.10.1740.10">
    <property type="match status" value="1"/>
</dbReference>
<dbReference type="RefSeq" id="WP_084136230.1">
    <property type="nucleotide sequence ID" value="NZ_FQXE01000020.1"/>
</dbReference>
<evidence type="ECO:0000256" key="4">
    <source>
        <dbReference type="ARBA" id="ARBA00023163"/>
    </source>
</evidence>
<organism evidence="6 7">
    <name type="scientific">Pollutimonas bauzanensis</name>
    <dbReference type="NCBI Taxonomy" id="658167"/>
    <lineage>
        <taxon>Bacteria</taxon>
        <taxon>Pseudomonadati</taxon>
        <taxon>Pseudomonadota</taxon>
        <taxon>Betaproteobacteria</taxon>
        <taxon>Burkholderiales</taxon>
        <taxon>Alcaligenaceae</taxon>
        <taxon>Pollutimonas</taxon>
    </lineage>
</organism>
<feature type="domain" description="RNA polymerase sigma factor 70 region 4 type 2" evidence="5">
    <location>
        <begin position="157"/>
        <end position="205"/>
    </location>
</feature>
<dbReference type="SUPFAM" id="SSF88946">
    <property type="entry name" value="Sigma2 domain of RNA polymerase sigma factors"/>
    <property type="match status" value="1"/>
</dbReference>
<accession>A0A1M5ZZF3</accession>
<dbReference type="STRING" id="658167.SAMN04488135_12071"/>
<dbReference type="Gene3D" id="1.10.10.10">
    <property type="entry name" value="Winged helix-like DNA-binding domain superfamily/Winged helix DNA-binding domain"/>
    <property type="match status" value="1"/>
</dbReference>
<evidence type="ECO:0000313" key="6">
    <source>
        <dbReference type="EMBL" id="SHI29610.1"/>
    </source>
</evidence>
<keyword evidence="7" id="KW-1185">Reference proteome</keyword>
<gene>
    <name evidence="6" type="ORF">SAMN04488135_12071</name>
</gene>
<dbReference type="AlphaFoldDB" id="A0A1M5ZZF3"/>
<keyword evidence="2" id="KW-0805">Transcription regulation</keyword>
<dbReference type="EMBL" id="FQXE01000020">
    <property type="protein sequence ID" value="SHI29610.1"/>
    <property type="molecule type" value="Genomic_DNA"/>
</dbReference>
<dbReference type="SUPFAM" id="SSF88659">
    <property type="entry name" value="Sigma3 and sigma4 domains of RNA polymerase sigma factors"/>
    <property type="match status" value="1"/>
</dbReference>
<evidence type="ECO:0000259" key="5">
    <source>
        <dbReference type="Pfam" id="PF08281"/>
    </source>
</evidence>
<evidence type="ECO:0000256" key="1">
    <source>
        <dbReference type="ARBA" id="ARBA00010641"/>
    </source>
</evidence>
<evidence type="ECO:0000256" key="2">
    <source>
        <dbReference type="ARBA" id="ARBA00023015"/>
    </source>
</evidence>
<dbReference type="GO" id="GO:0006352">
    <property type="term" value="P:DNA-templated transcription initiation"/>
    <property type="evidence" value="ECO:0007669"/>
    <property type="project" value="InterPro"/>
</dbReference>